<dbReference type="Gene3D" id="3.40.50.2300">
    <property type="match status" value="1"/>
</dbReference>
<evidence type="ECO:0000256" key="3">
    <source>
        <dbReference type="ARBA" id="ARBA00023163"/>
    </source>
</evidence>
<evidence type="ECO:0000313" key="6">
    <source>
        <dbReference type="Proteomes" id="UP000571701"/>
    </source>
</evidence>
<dbReference type="GO" id="GO:0006355">
    <property type="term" value="P:regulation of DNA-templated transcription"/>
    <property type="evidence" value="ECO:0007669"/>
    <property type="project" value="InterPro"/>
</dbReference>
<dbReference type="PANTHER" id="PTHR44688:SF16">
    <property type="entry name" value="DNA-BINDING TRANSCRIPTIONAL ACTIVATOR DEVR_DOSR"/>
    <property type="match status" value="1"/>
</dbReference>
<feature type="domain" description="HTH luxR-type" evidence="4">
    <location>
        <begin position="138"/>
        <end position="203"/>
    </location>
</feature>
<organism evidence="5 6">
    <name type="scientific">Vibrio marinisediminis</name>
    <dbReference type="NCBI Taxonomy" id="2758441"/>
    <lineage>
        <taxon>Bacteria</taxon>
        <taxon>Pseudomonadati</taxon>
        <taxon>Pseudomonadota</taxon>
        <taxon>Gammaproteobacteria</taxon>
        <taxon>Vibrionales</taxon>
        <taxon>Vibrionaceae</taxon>
        <taxon>Vibrio</taxon>
    </lineage>
</organism>
<evidence type="ECO:0000313" key="5">
    <source>
        <dbReference type="EMBL" id="MBA5760811.1"/>
    </source>
</evidence>
<proteinExistence type="predicted"/>
<dbReference type="EMBL" id="JACFYF010000001">
    <property type="protein sequence ID" value="MBA5760811.1"/>
    <property type="molecule type" value="Genomic_DNA"/>
</dbReference>
<name>A0A7W2FMH2_9VIBR</name>
<keyword evidence="6" id="KW-1185">Reference proteome</keyword>
<dbReference type="GO" id="GO:0003677">
    <property type="term" value="F:DNA binding"/>
    <property type="evidence" value="ECO:0007669"/>
    <property type="project" value="UniProtKB-KW"/>
</dbReference>
<dbReference type="SMART" id="SM00421">
    <property type="entry name" value="HTH_LUXR"/>
    <property type="match status" value="1"/>
</dbReference>
<dbReference type="InterPro" id="IPR036388">
    <property type="entry name" value="WH-like_DNA-bd_sf"/>
</dbReference>
<dbReference type="InterPro" id="IPR000792">
    <property type="entry name" value="Tscrpt_reg_LuxR_C"/>
</dbReference>
<dbReference type="CDD" id="cd06170">
    <property type="entry name" value="LuxR_C_like"/>
    <property type="match status" value="1"/>
</dbReference>
<keyword evidence="2" id="KW-0238">DNA-binding</keyword>
<keyword evidence="3" id="KW-0804">Transcription</keyword>
<evidence type="ECO:0000256" key="1">
    <source>
        <dbReference type="ARBA" id="ARBA00023015"/>
    </source>
</evidence>
<protein>
    <submittedName>
        <fullName evidence="5">Response regulator transcription factor</fullName>
    </submittedName>
</protein>
<dbReference type="PANTHER" id="PTHR44688">
    <property type="entry name" value="DNA-BINDING TRANSCRIPTIONAL ACTIVATOR DEVR_DOSR"/>
    <property type="match status" value="1"/>
</dbReference>
<evidence type="ECO:0000256" key="2">
    <source>
        <dbReference type="ARBA" id="ARBA00023125"/>
    </source>
</evidence>
<dbReference type="SUPFAM" id="SSF46894">
    <property type="entry name" value="C-terminal effector domain of the bipartite response regulators"/>
    <property type="match status" value="1"/>
</dbReference>
<keyword evidence="1" id="KW-0805">Transcription regulation</keyword>
<dbReference type="Gene3D" id="1.10.10.10">
    <property type="entry name" value="Winged helix-like DNA-binding domain superfamily/Winged helix DNA-binding domain"/>
    <property type="match status" value="1"/>
</dbReference>
<dbReference type="PRINTS" id="PR00038">
    <property type="entry name" value="HTHLUXR"/>
</dbReference>
<evidence type="ECO:0000259" key="4">
    <source>
        <dbReference type="PROSITE" id="PS50043"/>
    </source>
</evidence>
<dbReference type="Pfam" id="PF00196">
    <property type="entry name" value="GerE"/>
    <property type="match status" value="1"/>
</dbReference>
<dbReference type="AlphaFoldDB" id="A0A7W2FMH2"/>
<accession>A0A7W2FMH2</accession>
<sequence>MSIKNTNLVLLGHLNIQNRVLYDTLAKVQGISVTLKSCEDFNMTNKMDNNDVLLIEFSDIEGINNLLEVGMLIIYNIPDDVSEVQLIKMKNLKGVLFKSSSHEHLIKCIEHVSQGGMWLPRQLMVAMLKNLLITTAPSHDILDLLTRREQQILQRLVNGYSNQQIADELFVTESTVKTHVYKLYRKINVRCRREAISLMKQRHKRSDIEQNPNFIANTVLEYT</sequence>
<gene>
    <name evidence="5" type="ORF">H2O73_00515</name>
</gene>
<dbReference type="PROSITE" id="PS50043">
    <property type="entry name" value="HTH_LUXR_2"/>
    <property type="match status" value="1"/>
</dbReference>
<dbReference type="InterPro" id="IPR016032">
    <property type="entry name" value="Sig_transdc_resp-reg_C-effctor"/>
</dbReference>
<reference evidence="5 6" key="1">
    <citation type="submission" date="2020-07" db="EMBL/GenBank/DDBJ databases">
        <title>Vibrio marinisediminis sp. nov., isolated from marine sediment.</title>
        <authorList>
            <person name="Ji X."/>
        </authorList>
    </citation>
    <scope>NUCLEOTIDE SEQUENCE [LARGE SCALE GENOMIC DNA]</scope>
    <source>
        <strain evidence="5 6">404</strain>
    </source>
</reference>
<dbReference type="RefSeq" id="WP_182105472.1">
    <property type="nucleotide sequence ID" value="NZ_JACFYF010000001.1"/>
</dbReference>
<dbReference type="Proteomes" id="UP000571701">
    <property type="component" value="Unassembled WGS sequence"/>
</dbReference>
<comment type="caution">
    <text evidence="5">The sequence shown here is derived from an EMBL/GenBank/DDBJ whole genome shotgun (WGS) entry which is preliminary data.</text>
</comment>